<reference evidence="1 2" key="1">
    <citation type="journal article" date="2023" name="Elife">
        <title>Identification of key yeast species and microbe-microbe interactions impacting larval growth of Drosophila in the wild.</title>
        <authorList>
            <person name="Mure A."/>
            <person name="Sugiura Y."/>
            <person name="Maeda R."/>
            <person name="Honda K."/>
            <person name="Sakurai N."/>
            <person name="Takahashi Y."/>
            <person name="Watada M."/>
            <person name="Katoh T."/>
            <person name="Gotoh A."/>
            <person name="Gotoh Y."/>
            <person name="Taniguchi I."/>
            <person name="Nakamura K."/>
            <person name="Hayashi T."/>
            <person name="Katayama T."/>
            <person name="Uemura T."/>
            <person name="Hattori Y."/>
        </authorList>
    </citation>
    <scope>NUCLEOTIDE SEQUENCE [LARGE SCALE GENOMIC DNA]</scope>
    <source>
        <strain evidence="1 2">PK-24</strain>
    </source>
</reference>
<dbReference type="EMBL" id="BTGB01000001">
    <property type="protein sequence ID" value="GMM44582.1"/>
    <property type="molecule type" value="Genomic_DNA"/>
</dbReference>
<gene>
    <name evidence="1" type="ORF">DAPK24_011570</name>
</gene>
<evidence type="ECO:0000313" key="1">
    <source>
        <dbReference type="EMBL" id="GMM44582.1"/>
    </source>
</evidence>
<comment type="caution">
    <text evidence="1">The sequence shown here is derived from an EMBL/GenBank/DDBJ whole genome shotgun (WGS) entry which is preliminary data.</text>
</comment>
<accession>A0AAV5QZZ9</accession>
<evidence type="ECO:0008006" key="3">
    <source>
        <dbReference type="Google" id="ProtNLM"/>
    </source>
</evidence>
<name>A0AAV5QZZ9_PICKL</name>
<dbReference type="Proteomes" id="UP001378960">
    <property type="component" value="Unassembled WGS sequence"/>
</dbReference>
<sequence>MLLLDYHNTTLLYNSSIIIQYPQLNTSYPPPGYNIVKIEFFEPNLTIYFQSSNPNIKDNYIKFKYQSLLLSPPYTLPYLLSLTTFKLNLIPLTLTKLPLENNFKSLKNLSYPYLDDFNLHIDENTILPLNISFIPTILHSTDLHYIILNEFSGFLLIDKQSHEFTYINTSPSLSSSSSDSSPNVQLPLFNGITNINNPTPTLSITSYTDSYNSLLEFHTKNSYDTKFIPINHQNITLLGFINKNDFIISSNNTYYLNGIEELILPPSIISICQNFAISNGKIFKFNSIYDIFEPIVSSSSSSSSSSSIIHSTTKYISMAYTNNNLYILHLNNIIIEKNLQLHFQPISIKITNLSSKSIRFVIYNNINFSVYKFNLSSHSISLLHSSNWSSIYPIKDISIFKTKITILSENHLFNYDYENGNTLSTSINSKIINKLIPFDKNCLLTIESNDTTSHLSKLTYDSNLNLLHLPFLSLNGTSSIIQQWHKSIFSITTSNGIYLINHSKDNNKVKYNKLIKTINIKSIPINGIIINNFKLSNTLYLYHTSDTLYIIDITQGKIISSLSPGLIDSIDYDDELDIILLSTKSTENLTPTTIFTAYLFKYELELESESFQFKLLDKIDLMKTTTIRFNKLRKFCYPFKTPIILSYKLSKFISLDLGVELIDRPLKWSNIVFQYMKKFTIFINESNKLIIFDSYEPIINELSKLNELMNFHYIMEIDKNILLFTMDEIILIKDNWKIEKICKIPINNGIHSIIGLSDFNFDLNNQSFKNNTSFTIITSEFKQFNITI</sequence>
<dbReference type="AlphaFoldDB" id="A0AAV5QZZ9"/>
<evidence type="ECO:0000313" key="2">
    <source>
        <dbReference type="Proteomes" id="UP001378960"/>
    </source>
</evidence>
<protein>
    <recommendedName>
        <fullName evidence="3">Cleavage/polyadenylation specificity factor A subunit N-terminal domain-containing protein</fullName>
    </recommendedName>
</protein>
<proteinExistence type="predicted"/>
<keyword evidence="2" id="KW-1185">Reference proteome</keyword>
<organism evidence="1 2">
    <name type="scientific">Pichia kluyveri</name>
    <name type="common">Yeast</name>
    <dbReference type="NCBI Taxonomy" id="36015"/>
    <lineage>
        <taxon>Eukaryota</taxon>
        <taxon>Fungi</taxon>
        <taxon>Dikarya</taxon>
        <taxon>Ascomycota</taxon>
        <taxon>Saccharomycotina</taxon>
        <taxon>Pichiomycetes</taxon>
        <taxon>Pichiales</taxon>
        <taxon>Pichiaceae</taxon>
        <taxon>Pichia</taxon>
    </lineage>
</organism>